<feature type="non-terminal residue" evidence="1">
    <location>
        <position position="178"/>
    </location>
</feature>
<proteinExistence type="predicted"/>
<reference evidence="1" key="1">
    <citation type="submission" date="2018-05" db="EMBL/GenBank/DDBJ databases">
        <authorList>
            <person name="Lanie J.A."/>
            <person name="Ng W.-L."/>
            <person name="Kazmierczak K.M."/>
            <person name="Andrzejewski T.M."/>
            <person name="Davidsen T.M."/>
            <person name="Wayne K.J."/>
            <person name="Tettelin H."/>
            <person name="Glass J.I."/>
            <person name="Rusch D."/>
            <person name="Podicherti R."/>
            <person name="Tsui H.-C.T."/>
            <person name="Winkler M.E."/>
        </authorList>
    </citation>
    <scope>NUCLEOTIDE SEQUENCE</scope>
</reference>
<dbReference type="SMART" id="SM01234">
    <property type="entry name" value="Haemolytic"/>
    <property type="match status" value="1"/>
</dbReference>
<dbReference type="PANTHER" id="PTHR33383">
    <property type="entry name" value="MEMBRANE PROTEIN INSERTION EFFICIENCY FACTOR-RELATED"/>
    <property type="match status" value="1"/>
</dbReference>
<name>A0A382D7E2_9ZZZZ</name>
<protein>
    <recommendedName>
        <fullName evidence="2">Membrane protein insertion efficiency factor YidD</fullName>
    </recommendedName>
</protein>
<gene>
    <name evidence="1" type="ORF">METZ01_LOCUS186485</name>
</gene>
<dbReference type="PANTHER" id="PTHR33383:SF1">
    <property type="entry name" value="MEMBRANE PROTEIN INSERTION EFFICIENCY FACTOR-RELATED"/>
    <property type="match status" value="1"/>
</dbReference>
<dbReference type="Pfam" id="PF01809">
    <property type="entry name" value="YidD"/>
    <property type="match status" value="1"/>
</dbReference>
<accession>A0A382D7E2</accession>
<sequence>MDLWGRFFSSLILSSTICFAQPIHPADSLLYSSNTPLVRKMAISPISLWQRLSYRIGSLNCQFYPSCSNYGAQSIAQHGVILGSALAADRIARCNPMAYHYHIKAKEPLFHNDGRLLNHVPIKLFSDTKGEKSPALASVLSTVAPGLGRVYANRTWDGLFGLLTVATMANLTYKSHTN</sequence>
<dbReference type="NCBIfam" id="TIGR00278">
    <property type="entry name" value="membrane protein insertion efficiency factor YidD"/>
    <property type="match status" value="1"/>
</dbReference>
<dbReference type="AlphaFoldDB" id="A0A382D7E2"/>
<feature type="non-terminal residue" evidence="1">
    <location>
        <position position="1"/>
    </location>
</feature>
<organism evidence="1">
    <name type="scientific">marine metagenome</name>
    <dbReference type="NCBI Taxonomy" id="408172"/>
    <lineage>
        <taxon>unclassified sequences</taxon>
        <taxon>metagenomes</taxon>
        <taxon>ecological metagenomes</taxon>
    </lineage>
</organism>
<dbReference type="EMBL" id="UINC01037720">
    <property type="protein sequence ID" value="SVB33631.1"/>
    <property type="molecule type" value="Genomic_DNA"/>
</dbReference>
<evidence type="ECO:0000313" key="1">
    <source>
        <dbReference type="EMBL" id="SVB33631.1"/>
    </source>
</evidence>
<evidence type="ECO:0008006" key="2">
    <source>
        <dbReference type="Google" id="ProtNLM"/>
    </source>
</evidence>
<dbReference type="InterPro" id="IPR002696">
    <property type="entry name" value="Membr_insert_effic_factor_YidD"/>
</dbReference>